<dbReference type="Proteomes" id="UP000237105">
    <property type="component" value="Unassembled WGS sequence"/>
</dbReference>
<organism evidence="1 2">
    <name type="scientific">Parasponia andersonii</name>
    <name type="common">Sponia andersonii</name>
    <dbReference type="NCBI Taxonomy" id="3476"/>
    <lineage>
        <taxon>Eukaryota</taxon>
        <taxon>Viridiplantae</taxon>
        <taxon>Streptophyta</taxon>
        <taxon>Embryophyta</taxon>
        <taxon>Tracheophyta</taxon>
        <taxon>Spermatophyta</taxon>
        <taxon>Magnoliopsida</taxon>
        <taxon>eudicotyledons</taxon>
        <taxon>Gunneridae</taxon>
        <taxon>Pentapetalae</taxon>
        <taxon>rosids</taxon>
        <taxon>fabids</taxon>
        <taxon>Rosales</taxon>
        <taxon>Cannabaceae</taxon>
        <taxon>Parasponia</taxon>
    </lineage>
</organism>
<gene>
    <name evidence="1" type="ORF">PanWU01x14_013620</name>
</gene>
<dbReference type="EMBL" id="JXTB01000005">
    <property type="protein sequence ID" value="PON79246.1"/>
    <property type="molecule type" value="Genomic_DNA"/>
</dbReference>
<name>A0A2P5E139_PARAD</name>
<evidence type="ECO:0000313" key="2">
    <source>
        <dbReference type="Proteomes" id="UP000237105"/>
    </source>
</evidence>
<reference evidence="2" key="1">
    <citation type="submission" date="2016-06" db="EMBL/GenBank/DDBJ databases">
        <title>Parallel loss of symbiosis genes in relatives of nitrogen-fixing non-legume Parasponia.</title>
        <authorList>
            <person name="Van Velzen R."/>
            <person name="Holmer R."/>
            <person name="Bu F."/>
            <person name="Rutten L."/>
            <person name="Van Zeijl A."/>
            <person name="Liu W."/>
            <person name="Santuari L."/>
            <person name="Cao Q."/>
            <person name="Sharma T."/>
            <person name="Shen D."/>
            <person name="Roswanjaya Y."/>
            <person name="Wardhani T."/>
            <person name="Kalhor M.S."/>
            <person name="Jansen J."/>
            <person name="Van den Hoogen J."/>
            <person name="Gungor B."/>
            <person name="Hartog M."/>
            <person name="Hontelez J."/>
            <person name="Verver J."/>
            <person name="Yang W.-C."/>
            <person name="Schijlen E."/>
            <person name="Repin R."/>
            <person name="Schilthuizen M."/>
            <person name="Schranz E."/>
            <person name="Heidstra R."/>
            <person name="Miyata K."/>
            <person name="Fedorova E."/>
            <person name="Kohlen W."/>
            <person name="Bisseling T."/>
            <person name="Smit S."/>
            <person name="Geurts R."/>
        </authorList>
    </citation>
    <scope>NUCLEOTIDE SEQUENCE [LARGE SCALE GENOMIC DNA]</scope>
    <source>
        <strain evidence="2">cv. WU1-14</strain>
    </source>
</reference>
<protein>
    <submittedName>
        <fullName evidence="1">Uncharacterized protein</fullName>
    </submittedName>
</protein>
<sequence length="119" mass="14073">MLGILFKLDHSWLRLFAPREDKPFLWCEMVKLIENTRQFGAGYRIKSLGLMVLIWIQVGENKVMHERRDDEARKGSGIGEQSLCMYSQSMVLLRCLHLRPILFARSKYCSPLLWMQERI</sequence>
<keyword evidence="2" id="KW-1185">Reference proteome</keyword>
<proteinExistence type="predicted"/>
<comment type="caution">
    <text evidence="1">The sequence shown here is derived from an EMBL/GenBank/DDBJ whole genome shotgun (WGS) entry which is preliminary data.</text>
</comment>
<dbReference type="AlphaFoldDB" id="A0A2P5E139"/>
<accession>A0A2P5E139</accession>
<evidence type="ECO:0000313" key="1">
    <source>
        <dbReference type="EMBL" id="PON79246.1"/>
    </source>
</evidence>